<dbReference type="InterPro" id="IPR050490">
    <property type="entry name" value="Bact_solute-bd_prot1"/>
</dbReference>
<dbReference type="Gene3D" id="3.40.190.10">
    <property type="entry name" value="Periplasmic binding protein-like II"/>
    <property type="match status" value="2"/>
</dbReference>
<evidence type="ECO:0000313" key="6">
    <source>
        <dbReference type="Proteomes" id="UP000825179"/>
    </source>
</evidence>
<dbReference type="Proteomes" id="UP000825179">
    <property type="component" value="Chromosome"/>
</dbReference>
<name>A0A8X8I7R1_CALTT</name>
<keyword evidence="2" id="KW-0813">Transport</keyword>
<evidence type="ECO:0000256" key="1">
    <source>
        <dbReference type="ARBA" id="ARBA00008520"/>
    </source>
</evidence>
<dbReference type="Pfam" id="PF13416">
    <property type="entry name" value="SBP_bac_8"/>
    <property type="match status" value="1"/>
</dbReference>
<proteinExistence type="inferred from homology"/>
<dbReference type="AlphaFoldDB" id="A0A8X8I7R1"/>
<dbReference type="OrthoDB" id="9763054at2"/>
<dbReference type="KEGG" id="cthu:HUR95_01165"/>
<keyword evidence="6" id="KW-1185">Reference proteome</keyword>
<evidence type="ECO:0000313" key="5">
    <source>
        <dbReference type="EMBL" id="QZT35232.1"/>
    </source>
</evidence>
<feature type="signal peptide" evidence="4">
    <location>
        <begin position="1"/>
        <end position="26"/>
    </location>
</feature>
<evidence type="ECO:0000256" key="3">
    <source>
        <dbReference type="ARBA" id="ARBA00022729"/>
    </source>
</evidence>
<dbReference type="PANTHER" id="PTHR43649:SF34">
    <property type="entry name" value="ABC TRANSPORTER PERIPLASMIC-BINDING PROTEIN YCJN-RELATED"/>
    <property type="match status" value="1"/>
</dbReference>
<comment type="similarity">
    <text evidence="1">Belongs to the bacterial solute-binding protein 1 family.</text>
</comment>
<reference evidence="5 6" key="1">
    <citation type="journal article" date="2020" name="Extremophiles">
        <title>Genomic analysis of Caldalkalibacillus thermarum TA2.A1 reveals aerobic alkaliphilic metabolism and evolutionary hallmarks linking alkaliphilic bacteria and plant life.</title>
        <authorList>
            <person name="de Jong S.I."/>
            <person name="van den Broek M.A."/>
            <person name="Merkel A.Y."/>
            <person name="de la Torre Cortes P."/>
            <person name="Kalamorz F."/>
            <person name="Cook G.M."/>
            <person name="van Loosdrecht M.C.M."/>
            <person name="McMillan D.G.G."/>
        </authorList>
    </citation>
    <scope>NUCLEOTIDE SEQUENCE [LARGE SCALE GENOMIC DNA]</scope>
    <source>
        <strain evidence="5 6">TA2.A1</strain>
    </source>
</reference>
<dbReference type="SUPFAM" id="SSF53850">
    <property type="entry name" value="Periplasmic binding protein-like II"/>
    <property type="match status" value="1"/>
</dbReference>
<dbReference type="PROSITE" id="PS51257">
    <property type="entry name" value="PROKAR_LIPOPROTEIN"/>
    <property type="match status" value="1"/>
</dbReference>
<evidence type="ECO:0000256" key="2">
    <source>
        <dbReference type="ARBA" id="ARBA00022448"/>
    </source>
</evidence>
<dbReference type="InterPro" id="IPR006061">
    <property type="entry name" value="SBP_1_CS"/>
</dbReference>
<evidence type="ECO:0000256" key="4">
    <source>
        <dbReference type="SAM" id="SignalP"/>
    </source>
</evidence>
<feature type="chain" id="PRO_5039314765" evidence="4">
    <location>
        <begin position="27"/>
        <end position="446"/>
    </location>
</feature>
<dbReference type="PROSITE" id="PS01037">
    <property type="entry name" value="SBP_BACTERIAL_1"/>
    <property type="match status" value="1"/>
</dbReference>
<sequence>MKIRGRTMKKLWIICFTLLLALALTACGESASQSSSESGQDSQTSGGSGITEISILLTKPEIAKPFEETAKRFGEEHNVKVTVIPLAGQTIFEKMSSLYASGNPPTIMMVAQEFDTFQHHFLDLSDQPWVEHVLPGMTDFVTIDGKIYGMPVTVEAFGFIYNNAVVEEAVGGPFDPSTIKTHQDLENLFKQIAALEGVEALHVSPMDWSLGAHLTNIFFAAQSENRDERHQFMQDLKEGKVSLTDNKVFNGWLKTFDLMKEYNAEKHSPLAPDYDDGPLALANGHVGLWFMGNWAYPQLQELDPDGEYGFIPVPLSDNPEDYGNSHISVGVPSYWVVDASRSTPEQQEAALQFLNWLVLDETGQDYAVNKLNLIPVFDNFQIKPEDSLSLSIMEYMESGNTLEWMNSYYPADAWPTMGASLQKYLADHIDRDTLIEELEMYWHSVK</sequence>
<accession>A0A8X8I7R1</accession>
<organism evidence="5 6">
    <name type="scientific">Caldalkalibacillus thermarum (strain TA2.A1)</name>
    <dbReference type="NCBI Taxonomy" id="986075"/>
    <lineage>
        <taxon>Bacteria</taxon>
        <taxon>Bacillati</taxon>
        <taxon>Bacillota</taxon>
        <taxon>Bacilli</taxon>
        <taxon>Bacillales</taxon>
        <taxon>Bacillaceae</taxon>
        <taxon>Caldalkalibacillus</taxon>
    </lineage>
</organism>
<dbReference type="GO" id="GO:0055085">
    <property type="term" value="P:transmembrane transport"/>
    <property type="evidence" value="ECO:0007669"/>
    <property type="project" value="InterPro"/>
</dbReference>
<dbReference type="PANTHER" id="PTHR43649">
    <property type="entry name" value="ARABINOSE-BINDING PROTEIN-RELATED"/>
    <property type="match status" value="1"/>
</dbReference>
<dbReference type="InterPro" id="IPR006059">
    <property type="entry name" value="SBP"/>
</dbReference>
<protein>
    <submittedName>
        <fullName evidence="5">ABC transporter substrate-binding protein</fullName>
    </submittedName>
</protein>
<dbReference type="EMBL" id="CP082237">
    <property type="protein sequence ID" value="QZT35232.1"/>
    <property type="molecule type" value="Genomic_DNA"/>
</dbReference>
<keyword evidence="3 4" id="KW-0732">Signal</keyword>
<gene>
    <name evidence="5" type="ORF">HUR95_01165</name>
</gene>